<sequence>MFMPKQFKSAIYAQLFREGVLVVKDKPLDMHPDLEGIPNLNVLTTMKSLQSRGYVKKQFNWNHSYYFLNNEGVVFLRNYLHLAQEIVPKTLMNASGRRAQLGHPRNVPAGSRLQTKSTVSHGRDNMYRVSHKE</sequence>
<evidence type="ECO:0000256" key="3">
    <source>
        <dbReference type="ARBA" id="ARBA00022490"/>
    </source>
</evidence>
<organism evidence="8 9">
    <name type="scientific">Anopheles atroparvus</name>
    <name type="common">European mosquito</name>
    <dbReference type="NCBI Taxonomy" id="41427"/>
    <lineage>
        <taxon>Eukaryota</taxon>
        <taxon>Metazoa</taxon>
        <taxon>Ecdysozoa</taxon>
        <taxon>Arthropoda</taxon>
        <taxon>Hexapoda</taxon>
        <taxon>Insecta</taxon>
        <taxon>Pterygota</taxon>
        <taxon>Neoptera</taxon>
        <taxon>Endopterygota</taxon>
        <taxon>Diptera</taxon>
        <taxon>Nematocera</taxon>
        <taxon>Culicoidea</taxon>
        <taxon>Culicidae</taxon>
        <taxon>Anophelinae</taxon>
        <taxon>Anopheles</taxon>
    </lineage>
</organism>
<dbReference type="Pfam" id="PF03501">
    <property type="entry name" value="S10_plectin"/>
    <property type="match status" value="1"/>
</dbReference>
<dbReference type="InterPro" id="IPR036388">
    <property type="entry name" value="WH-like_DNA-bd_sf"/>
</dbReference>
<keyword evidence="4" id="KW-0689">Ribosomal protein</keyword>
<dbReference type="Gene3D" id="1.10.10.10">
    <property type="entry name" value="Winged helix-like DNA-binding domain superfamily/Winged helix DNA-binding domain"/>
    <property type="match status" value="1"/>
</dbReference>
<dbReference type="Proteomes" id="UP000075880">
    <property type="component" value="Unassembled WGS sequence"/>
</dbReference>
<dbReference type="EnsemblMetazoa" id="ENSAATROPT002658">
    <property type="protein sequence ID" value="ENSAATROPP002554"/>
    <property type="gene ID" value="ENSAATROPG002101"/>
</dbReference>
<accession>A0AAG5CVL5</accession>
<evidence type="ECO:0000256" key="4">
    <source>
        <dbReference type="ARBA" id="ARBA00022980"/>
    </source>
</evidence>
<evidence type="ECO:0000313" key="8">
    <source>
        <dbReference type="EnsemblMetazoa" id="ENSAATROPP002554"/>
    </source>
</evidence>
<proteinExistence type="inferred from homology"/>
<dbReference type="GO" id="GO:0003735">
    <property type="term" value="F:structural constituent of ribosome"/>
    <property type="evidence" value="ECO:0007669"/>
    <property type="project" value="TreeGrafter"/>
</dbReference>
<reference evidence="8" key="1">
    <citation type="submission" date="2024-04" db="UniProtKB">
        <authorList>
            <consortium name="EnsemblMetazoa"/>
        </authorList>
    </citation>
    <scope>IDENTIFICATION</scope>
    <source>
        <strain evidence="8">EBRO</strain>
    </source>
</reference>
<feature type="domain" description="Plectin/eS10 N-terminal" evidence="7">
    <location>
        <begin position="3"/>
        <end position="93"/>
    </location>
</feature>
<dbReference type="PANTHER" id="PTHR12146:SF0">
    <property type="entry name" value="RIBOSOMAL PROTEIN S10"/>
    <property type="match status" value="1"/>
</dbReference>
<protein>
    <recommendedName>
        <fullName evidence="7">Plectin/eS10 N-terminal domain-containing protein</fullName>
    </recommendedName>
</protein>
<evidence type="ECO:0000313" key="9">
    <source>
        <dbReference type="Proteomes" id="UP000075880"/>
    </source>
</evidence>
<keyword evidence="3" id="KW-0963">Cytoplasm</keyword>
<evidence type="ECO:0000259" key="7">
    <source>
        <dbReference type="Pfam" id="PF03501"/>
    </source>
</evidence>
<feature type="compositionally biased region" description="Basic and acidic residues" evidence="6">
    <location>
        <begin position="121"/>
        <end position="133"/>
    </location>
</feature>
<dbReference type="AlphaFoldDB" id="A0AAG5CVL5"/>
<name>A0AAG5CVL5_ANOAO</name>
<feature type="region of interest" description="Disordered" evidence="6">
    <location>
        <begin position="97"/>
        <end position="133"/>
    </location>
</feature>
<evidence type="ECO:0000256" key="2">
    <source>
        <dbReference type="ARBA" id="ARBA00007278"/>
    </source>
</evidence>
<dbReference type="GO" id="GO:0022627">
    <property type="term" value="C:cytosolic small ribosomal subunit"/>
    <property type="evidence" value="ECO:0007669"/>
    <property type="project" value="TreeGrafter"/>
</dbReference>
<dbReference type="InterPro" id="IPR005326">
    <property type="entry name" value="Plectin_eS10_N"/>
</dbReference>
<dbReference type="GO" id="GO:0003723">
    <property type="term" value="F:RNA binding"/>
    <property type="evidence" value="ECO:0007669"/>
    <property type="project" value="TreeGrafter"/>
</dbReference>
<keyword evidence="5" id="KW-0687">Ribonucleoprotein</keyword>
<keyword evidence="9" id="KW-1185">Reference proteome</keyword>
<evidence type="ECO:0000256" key="5">
    <source>
        <dbReference type="ARBA" id="ARBA00023274"/>
    </source>
</evidence>
<evidence type="ECO:0000256" key="6">
    <source>
        <dbReference type="SAM" id="MobiDB-lite"/>
    </source>
</evidence>
<comment type="subcellular location">
    <subcellularLocation>
        <location evidence="1">Cytoplasm</location>
    </subcellularLocation>
</comment>
<dbReference type="InterPro" id="IPR037447">
    <property type="entry name" value="Ribosomal_eS10"/>
</dbReference>
<evidence type="ECO:0000256" key="1">
    <source>
        <dbReference type="ARBA" id="ARBA00004496"/>
    </source>
</evidence>
<dbReference type="PANTHER" id="PTHR12146">
    <property type="entry name" value="40S RIBOSOMAL PROTEIN S10"/>
    <property type="match status" value="1"/>
</dbReference>
<comment type="similarity">
    <text evidence="2">Belongs to the eukaryotic ribosomal protein eS10 family.</text>
</comment>